<keyword evidence="2" id="KW-0732">Signal</keyword>
<organism evidence="3">
    <name type="scientific">Oryza sativa subsp. japonica</name>
    <name type="common">Rice</name>
    <dbReference type="NCBI Taxonomy" id="39947"/>
    <lineage>
        <taxon>Eukaryota</taxon>
        <taxon>Viridiplantae</taxon>
        <taxon>Streptophyta</taxon>
        <taxon>Embryophyta</taxon>
        <taxon>Tracheophyta</taxon>
        <taxon>Spermatophyta</taxon>
        <taxon>Magnoliopsida</taxon>
        <taxon>Liliopsida</taxon>
        <taxon>Poales</taxon>
        <taxon>Poaceae</taxon>
        <taxon>BOP clade</taxon>
        <taxon>Oryzoideae</taxon>
        <taxon>Oryzeae</taxon>
        <taxon>Oryzinae</taxon>
        <taxon>Oryza</taxon>
        <taxon>Oryza sativa</taxon>
    </lineage>
</organism>
<protein>
    <recommendedName>
        <fullName evidence="4">Secreted protein</fullName>
    </recommendedName>
</protein>
<feature type="region of interest" description="Disordered" evidence="1">
    <location>
        <begin position="34"/>
        <end position="65"/>
    </location>
</feature>
<reference evidence="3" key="2">
    <citation type="submission" date="2003-05" db="EMBL/GenBank/DDBJ databases">
        <authorList>
            <person name="Buell C.R."/>
            <person name="Wing R.A."/>
            <person name="McCombie W.R."/>
            <person name="Messing J."/>
            <person name="Yuan Q."/>
            <person name="Ouyang S."/>
        </authorList>
    </citation>
    <scope>NUCLEOTIDE SEQUENCE</scope>
</reference>
<accession>Q33AQ7</accession>
<evidence type="ECO:0000256" key="2">
    <source>
        <dbReference type="SAM" id="SignalP"/>
    </source>
</evidence>
<gene>
    <name evidence="3" type="ordered locus">LOC_Os10g08760</name>
</gene>
<evidence type="ECO:0008006" key="4">
    <source>
        <dbReference type="Google" id="ProtNLM"/>
    </source>
</evidence>
<dbReference type="AlphaFoldDB" id="Q33AQ7"/>
<dbReference type="EMBL" id="DP000086">
    <property type="protein sequence ID" value="ABB46868.1"/>
    <property type="molecule type" value="Genomic_DNA"/>
</dbReference>
<reference evidence="3" key="1">
    <citation type="journal article" date="2003" name="Science">
        <title>In-depth view of structure, activity, and evolution of rice chromosome 10.</title>
        <authorList>
            <consortium name="Rice Chromosome 10 Sequencing Consortium"/>
        </authorList>
    </citation>
    <scope>NUCLEOTIDE SEQUENCE [LARGE SCALE GENOMIC DNA]</scope>
</reference>
<reference evidence="3" key="3">
    <citation type="submission" date="2006-07" db="EMBL/GenBank/DDBJ databases">
        <authorList>
            <person name="Buell R."/>
        </authorList>
    </citation>
    <scope>NUCLEOTIDE SEQUENCE</scope>
</reference>
<proteinExistence type="predicted"/>
<feature type="signal peptide" evidence="2">
    <location>
        <begin position="1"/>
        <end position="15"/>
    </location>
</feature>
<sequence>MSSSLLPFFLPLSLSSLSPPFSSDWEQRKRLAVRAEVRRRSPRSGKWSTGCPGEASSRPTTSVRQTNRLARARAWFAGEEDDVVGAEPGG</sequence>
<evidence type="ECO:0000256" key="1">
    <source>
        <dbReference type="SAM" id="MobiDB-lite"/>
    </source>
</evidence>
<name>Q33AQ7_ORYSJ</name>
<feature type="chain" id="PRO_5012836341" description="Secreted protein" evidence="2">
    <location>
        <begin position="16"/>
        <end position="90"/>
    </location>
</feature>
<evidence type="ECO:0000313" key="3">
    <source>
        <dbReference type="EMBL" id="ABB46868.1"/>
    </source>
</evidence>